<feature type="region of interest" description="Disordered" evidence="2">
    <location>
        <begin position="580"/>
        <end position="600"/>
    </location>
</feature>
<dbReference type="Proteomes" id="UP000186002">
    <property type="component" value="Unassembled WGS sequence"/>
</dbReference>
<evidence type="ECO:0000256" key="1">
    <source>
        <dbReference type="PROSITE-ProRule" id="PRU00339"/>
    </source>
</evidence>
<feature type="chain" id="PRO_5013314413" evidence="3">
    <location>
        <begin position="42"/>
        <end position="600"/>
    </location>
</feature>
<keyword evidence="3" id="KW-0732">Signal</keyword>
<feature type="repeat" description="TPR" evidence="1">
    <location>
        <begin position="360"/>
        <end position="393"/>
    </location>
</feature>
<dbReference type="SUPFAM" id="SSF48452">
    <property type="entry name" value="TPR-like"/>
    <property type="match status" value="2"/>
</dbReference>
<dbReference type="Pfam" id="PF14559">
    <property type="entry name" value="TPR_19"/>
    <property type="match status" value="1"/>
</dbReference>
<dbReference type="PROSITE" id="PS50005">
    <property type="entry name" value="TPR"/>
    <property type="match status" value="2"/>
</dbReference>
<reference evidence="4 5" key="1">
    <citation type="submission" date="2016-11" db="EMBL/GenBank/DDBJ databases">
        <authorList>
            <person name="Jaros S."/>
            <person name="Januszkiewicz K."/>
            <person name="Wedrychowicz H."/>
        </authorList>
    </citation>
    <scope>NUCLEOTIDE SEQUENCE [LARGE SCALE GENOMIC DNA]</scope>
    <source>
        <strain evidence="4 5">DSM 22153</strain>
    </source>
</reference>
<accession>A0A1M7G656</accession>
<evidence type="ECO:0000313" key="5">
    <source>
        <dbReference type="Proteomes" id="UP000186002"/>
    </source>
</evidence>
<keyword evidence="1" id="KW-0802">TPR repeat</keyword>
<dbReference type="InterPro" id="IPR011990">
    <property type="entry name" value="TPR-like_helical_dom_sf"/>
</dbReference>
<dbReference type="Pfam" id="PF13432">
    <property type="entry name" value="TPR_16"/>
    <property type="match status" value="1"/>
</dbReference>
<dbReference type="RefSeq" id="WP_084081889.1">
    <property type="nucleotide sequence ID" value="NZ_FRBW01000002.1"/>
</dbReference>
<protein>
    <submittedName>
        <fullName evidence="4">Tetratricopeptide repeat-containing protein</fullName>
    </submittedName>
</protein>
<gene>
    <name evidence="4" type="ORF">SAMN05444272_1819</name>
</gene>
<evidence type="ECO:0000256" key="2">
    <source>
        <dbReference type="SAM" id="MobiDB-lite"/>
    </source>
</evidence>
<feature type="repeat" description="TPR" evidence="1">
    <location>
        <begin position="501"/>
        <end position="534"/>
    </location>
</feature>
<dbReference type="EMBL" id="FRBW01000002">
    <property type="protein sequence ID" value="SHM11741.1"/>
    <property type="molecule type" value="Genomic_DNA"/>
</dbReference>
<dbReference type="InterPro" id="IPR019734">
    <property type="entry name" value="TPR_rpt"/>
</dbReference>
<evidence type="ECO:0000256" key="3">
    <source>
        <dbReference type="SAM" id="SignalP"/>
    </source>
</evidence>
<proteinExistence type="predicted"/>
<dbReference type="PANTHER" id="PTHR12558:SF13">
    <property type="entry name" value="CELL DIVISION CYCLE PROTEIN 27 HOMOLOG"/>
    <property type="match status" value="1"/>
</dbReference>
<evidence type="ECO:0000313" key="4">
    <source>
        <dbReference type="EMBL" id="SHM11741.1"/>
    </source>
</evidence>
<organism evidence="4 5">
    <name type="scientific">Roseibium suaedae</name>
    <dbReference type="NCBI Taxonomy" id="735517"/>
    <lineage>
        <taxon>Bacteria</taxon>
        <taxon>Pseudomonadati</taxon>
        <taxon>Pseudomonadota</taxon>
        <taxon>Alphaproteobacteria</taxon>
        <taxon>Hyphomicrobiales</taxon>
        <taxon>Stappiaceae</taxon>
        <taxon>Roseibium</taxon>
    </lineage>
</organism>
<dbReference type="SMART" id="SM00028">
    <property type="entry name" value="TPR"/>
    <property type="match status" value="7"/>
</dbReference>
<dbReference type="AlphaFoldDB" id="A0A1M7G656"/>
<dbReference type="OrthoDB" id="9766710at2"/>
<dbReference type="Pfam" id="PF13414">
    <property type="entry name" value="TPR_11"/>
    <property type="match status" value="1"/>
</dbReference>
<dbReference type="STRING" id="735517.SAMN05444272_1819"/>
<sequence>MNELTSAFLKSVSGRALTGRTLRRAALSAVTALALLQPALAETKADDKVTHGTPDDLPITLSGSYLAGLLAGGELDFASAAAFFQETLSVDPDNNQLLERAFVLRLANGDVDEAIALAEEMDRVGAGNFLSKLSRGSDDILKGKYERALIVMPQSQAGPVAEILTGVARAWALQGAGRTKEAVKTLNDLKGPDWFKVFKSTHASLILYASGDVPGALAEIEKAYEEDRGAVRVVDAYARLLVQSGKKDQALKVINEYDKLLNGHPLLTATREKIEKGEKLPALVSSPAAGFAEILYGLGSAIGRDGAEELSTAMLQLSLHLDPKAEFAAVALGSMFERMKQPDRAVEALMKVPADSPLKREAEIQIGLNYNTMEKVEEAQAHLQKLIDADPNEQEAVISLGNVLRTHKRFEEAEKVYSEGINRIADLTQDHWLLFYFRGICRERMKTWDGAEEDLRKALELYPDQPLVLNYLGYSLVDRGMKLDEALGMIQKAVDLRPTDGYIVDSLGWVYYRLDRFEEAVTELERAIELRPADPVINDHLGDAYWKVGRRLEARFQWNHARDLDPEPEELPKILDKIENGMPETPATDEAKVQPKKNGG</sequence>
<name>A0A1M7G656_9HYPH</name>
<dbReference type="PANTHER" id="PTHR12558">
    <property type="entry name" value="CELL DIVISION CYCLE 16,23,27"/>
    <property type="match status" value="1"/>
</dbReference>
<keyword evidence="5" id="KW-1185">Reference proteome</keyword>
<feature type="signal peptide" evidence="3">
    <location>
        <begin position="1"/>
        <end position="41"/>
    </location>
</feature>
<dbReference type="Gene3D" id="1.25.40.10">
    <property type="entry name" value="Tetratricopeptide repeat domain"/>
    <property type="match status" value="2"/>
</dbReference>